<dbReference type="InterPro" id="IPR002939">
    <property type="entry name" value="DnaJ_C"/>
</dbReference>
<reference evidence="4" key="1">
    <citation type="submission" date="2018-05" db="EMBL/GenBank/DDBJ databases">
        <authorList>
            <person name="Li X."/>
        </authorList>
    </citation>
    <scope>NUCLEOTIDE SEQUENCE [LARGE SCALE GENOMIC DNA]</scope>
    <source>
        <strain evidence="4">YIM 73061</strain>
    </source>
</reference>
<dbReference type="OrthoDB" id="7170795at2"/>
<dbReference type="PANTHER" id="PTHR43096">
    <property type="entry name" value="DNAJ HOMOLOG 1, MITOCHONDRIAL-RELATED"/>
    <property type="match status" value="1"/>
</dbReference>
<dbReference type="GO" id="GO:0005737">
    <property type="term" value="C:cytoplasm"/>
    <property type="evidence" value="ECO:0007669"/>
    <property type="project" value="TreeGrafter"/>
</dbReference>
<evidence type="ECO:0000259" key="2">
    <source>
        <dbReference type="PROSITE" id="PS50076"/>
    </source>
</evidence>
<evidence type="ECO:0000256" key="1">
    <source>
        <dbReference type="ARBA" id="ARBA00023186"/>
    </source>
</evidence>
<accession>A0A328ATH5</accession>
<dbReference type="AlphaFoldDB" id="A0A328ATH5"/>
<evidence type="ECO:0000313" key="4">
    <source>
        <dbReference type="Proteomes" id="UP000249725"/>
    </source>
</evidence>
<evidence type="ECO:0000313" key="3">
    <source>
        <dbReference type="EMBL" id="RAK57907.1"/>
    </source>
</evidence>
<name>A0A328ATH5_9CAUL</name>
<dbReference type="Pfam" id="PF00226">
    <property type="entry name" value="DnaJ"/>
    <property type="match status" value="1"/>
</dbReference>
<dbReference type="Proteomes" id="UP000249725">
    <property type="component" value="Unassembled WGS sequence"/>
</dbReference>
<protein>
    <submittedName>
        <fullName evidence="3">Molecular chaperone DnaJ</fullName>
    </submittedName>
</protein>
<dbReference type="GO" id="GO:0042026">
    <property type="term" value="P:protein refolding"/>
    <property type="evidence" value="ECO:0007669"/>
    <property type="project" value="TreeGrafter"/>
</dbReference>
<dbReference type="Gene3D" id="1.10.287.110">
    <property type="entry name" value="DnaJ domain"/>
    <property type="match status" value="1"/>
</dbReference>
<keyword evidence="1" id="KW-0143">Chaperone</keyword>
<dbReference type="PROSITE" id="PS50076">
    <property type="entry name" value="DNAJ_2"/>
    <property type="match status" value="1"/>
</dbReference>
<dbReference type="RefSeq" id="WP_111514357.1">
    <property type="nucleotide sequence ID" value="NZ_QFYR01000001.1"/>
</dbReference>
<dbReference type="InterPro" id="IPR036869">
    <property type="entry name" value="J_dom_sf"/>
</dbReference>
<proteinExistence type="predicted"/>
<gene>
    <name evidence="3" type="ORF">DJ018_08360</name>
</gene>
<dbReference type="SMART" id="SM00271">
    <property type="entry name" value="DnaJ"/>
    <property type="match status" value="1"/>
</dbReference>
<dbReference type="EMBL" id="QFYR01000001">
    <property type="protein sequence ID" value="RAK57907.1"/>
    <property type="molecule type" value="Genomic_DNA"/>
</dbReference>
<dbReference type="Pfam" id="PF01556">
    <property type="entry name" value="DnaJ_C"/>
    <property type="match status" value="1"/>
</dbReference>
<dbReference type="Gene3D" id="2.60.260.20">
    <property type="entry name" value="Urease metallochaperone UreE, N-terminal domain"/>
    <property type="match status" value="1"/>
</dbReference>
<keyword evidence="4" id="KW-1185">Reference proteome</keyword>
<organism evidence="3 4">
    <name type="scientific">Phenylobacterium deserti</name>
    <dbReference type="NCBI Taxonomy" id="1914756"/>
    <lineage>
        <taxon>Bacteria</taxon>
        <taxon>Pseudomonadati</taxon>
        <taxon>Pseudomonadota</taxon>
        <taxon>Alphaproteobacteria</taxon>
        <taxon>Caulobacterales</taxon>
        <taxon>Caulobacteraceae</taxon>
        <taxon>Phenylobacterium</taxon>
    </lineage>
</organism>
<comment type="caution">
    <text evidence="3">The sequence shown here is derived from an EMBL/GenBank/DDBJ whole genome shotgun (WGS) entry which is preliminary data.</text>
</comment>
<dbReference type="PANTHER" id="PTHR43096:SF52">
    <property type="entry name" value="DNAJ HOMOLOG 1, MITOCHONDRIAL-RELATED"/>
    <property type="match status" value="1"/>
</dbReference>
<dbReference type="SUPFAM" id="SSF46565">
    <property type="entry name" value="Chaperone J-domain"/>
    <property type="match status" value="1"/>
</dbReference>
<dbReference type="GO" id="GO:0051082">
    <property type="term" value="F:unfolded protein binding"/>
    <property type="evidence" value="ECO:0007669"/>
    <property type="project" value="TreeGrafter"/>
</dbReference>
<feature type="domain" description="J" evidence="2">
    <location>
        <begin position="12"/>
        <end position="72"/>
    </location>
</feature>
<dbReference type="InterPro" id="IPR001623">
    <property type="entry name" value="DnaJ_domain"/>
</dbReference>
<dbReference type="CDD" id="cd06257">
    <property type="entry name" value="DnaJ"/>
    <property type="match status" value="1"/>
</dbReference>
<sequence>MAARSLDMTLKDARKLLRVAAHASPAEVRRAFREAAKQAHPDRAGGDAERFRRVVAAYHLLQDAPVARDPFFQPPAPAAPRLGVLAIGPKLALHGGAVEHRLADGRTIRINLPAGLRSGDAVRAGDAELAVQVQGDGDMLVRGDDLWMTVKVAPRMLAEGGRLAVETPLGRRIVWVTKKAGERGLVRLVGQGLPARGRHAQGHLFVRLAPKTAGETQSAARTLLRRFAAAWAA</sequence>